<organism evidence="1 2">
    <name type="scientific">Pseudorhodoplanes sinuspersici</name>
    <dbReference type="NCBI Taxonomy" id="1235591"/>
    <lineage>
        <taxon>Bacteria</taxon>
        <taxon>Pseudomonadati</taxon>
        <taxon>Pseudomonadota</taxon>
        <taxon>Alphaproteobacteria</taxon>
        <taxon>Hyphomicrobiales</taxon>
        <taxon>Pseudorhodoplanes</taxon>
    </lineage>
</organism>
<proteinExistence type="predicted"/>
<dbReference type="Proteomes" id="UP000194137">
    <property type="component" value="Chromosome"/>
</dbReference>
<dbReference type="EMBL" id="CP021112">
    <property type="protein sequence ID" value="ARP97729.1"/>
    <property type="molecule type" value="Genomic_DNA"/>
</dbReference>
<protein>
    <submittedName>
        <fullName evidence="1">Uncharacterized protein</fullName>
    </submittedName>
</protein>
<keyword evidence="2" id="KW-1185">Reference proteome</keyword>
<sequence>MARLKSIFIVCSPRQRVGKTLVARALTEFVLANGRSAVAFDLNPNNAALSGFLPRYTAPADIEATRGQMALFDELIAEDEVVKVIDLGDEVFDKFFTLIRKIGVVDEAKRRGIDVVTLFIGDPDPRSAQSYADTYRAFRQMALVPVHNEQIANLQDYMQNFPNPVSGEPPVRIPVLSPFLKSIVDKPGFSFDDYLERATTMRTELHEWIERVFVEFRELELRLLLRELKSSLTLR</sequence>
<gene>
    <name evidence="1" type="ORF">CAK95_00535</name>
</gene>
<dbReference type="KEGG" id="psin:CAK95_00535"/>
<dbReference type="STRING" id="1235591.CAK95_00535"/>
<name>A0A1W6ZK62_9HYPH</name>
<evidence type="ECO:0000313" key="1">
    <source>
        <dbReference type="EMBL" id="ARP97729.1"/>
    </source>
</evidence>
<dbReference type="AlphaFoldDB" id="A0A1W6ZK62"/>
<accession>A0A1W6ZK62</accession>
<dbReference type="RefSeq" id="WP_086086049.1">
    <property type="nucleotide sequence ID" value="NZ_CP021112.1"/>
</dbReference>
<dbReference type="OrthoDB" id="8438645at2"/>
<evidence type="ECO:0000313" key="2">
    <source>
        <dbReference type="Proteomes" id="UP000194137"/>
    </source>
</evidence>
<reference evidence="1 2" key="1">
    <citation type="submission" date="2017-05" db="EMBL/GenBank/DDBJ databases">
        <title>Full genome sequence of Pseudorhodoplanes sinuspersici.</title>
        <authorList>
            <person name="Dastgheib S.M.M."/>
            <person name="Shavandi M."/>
            <person name="Tirandaz H."/>
        </authorList>
    </citation>
    <scope>NUCLEOTIDE SEQUENCE [LARGE SCALE GENOMIC DNA]</scope>
    <source>
        <strain evidence="1 2">RIPI110</strain>
    </source>
</reference>